<dbReference type="OrthoDB" id="341671at2"/>
<evidence type="ECO:0000313" key="3">
    <source>
        <dbReference type="Proteomes" id="UP000323824"/>
    </source>
</evidence>
<reference evidence="2 3" key="1">
    <citation type="submission" date="2019-02" db="EMBL/GenBank/DDBJ databases">
        <authorList>
            <person name="Fomenkov A."/>
            <person name="Dubinina G."/>
            <person name="Grabovich M."/>
            <person name="Vincze T."/>
            <person name="Roberts R.J."/>
        </authorList>
    </citation>
    <scope>NUCLEOTIDE SEQUENCE [LARGE SCALE GENOMIC DNA]</scope>
    <source>
        <strain evidence="2 3">P</strain>
    </source>
</reference>
<reference evidence="2 3" key="2">
    <citation type="submission" date="2019-09" db="EMBL/GenBank/DDBJ databases">
        <title>Complete Genome Sequence and Methylome Analysis of free living Spirochaetas.</title>
        <authorList>
            <person name="Leshcheva N."/>
            <person name="Mikheeva N."/>
        </authorList>
    </citation>
    <scope>NUCLEOTIDE SEQUENCE [LARGE SCALE GENOMIC DNA]</scope>
    <source>
        <strain evidence="2 3">P</strain>
    </source>
</reference>
<name>A0A5C1Q7X7_9SPIO</name>
<protein>
    <submittedName>
        <fullName evidence="2">ATP-binding cassette domain-containing protein</fullName>
    </submittedName>
</protein>
<dbReference type="EMBL" id="CP035807">
    <property type="protein sequence ID" value="QEN04145.1"/>
    <property type="molecule type" value="Genomic_DNA"/>
</dbReference>
<keyword evidence="2" id="KW-0547">Nucleotide-binding</keyword>
<feature type="domain" description="ABC transporter" evidence="1">
    <location>
        <begin position="2"/>
        <end position="116"/>
    </location>
</feature>
<dbReference type="Pfam" id="PF00005">
    <property type="entry name" value="ABC_tran"/>
    <property type="match status" value="1"/>
</dbReference>
<dbReference type="Gene3D" id="3.40.50.300">
    <property type="entry name" value="P-loop containing nucleotide triphosphate hydrolases"/>
    <property type="match status" value="1"/>
</dbReference>
<accession>A0A5C1Q7X7</accession>
<dbReference type="GO" id="GO:0016887">
    <property type="term" value="F:ATP hydrolysis activity"/>
    <property type="evidence" value="ECO:0007669"/>
    <property type="project" value="InterPro"/>
</dbReference>
<keyword evidence="2" id="KW-0067">ATP-binding</keyword>
<evidence type="ECO:0000259" key="1">
    <source>
        <dbReference type="Pfam" id="PF00005"/>
    </source>
</evidence>
<dbReference type="InterPro" id="IPR039421">
    <property type="entry name" value="Type_1_exporter"/>
</dbReference>
<dbReference type="InterPro" id="IPR027417">
    <property type="entry name" value="P-loop_NTPase"/>
</dbReference>
<evidence type="ECO:0000313" key="2">
    <source>
        <dbReference type="EMBL" id="QEN04145.1"/>
    </source>
</evidence>
<dbReference type="InterPro" id="IPR003439">
    <property type="entry name" value="ABC_transporter-like_ATP-bd"/>
</dbReference>
<dbReference type="KEGG" id="sper:EW093_05320"/>
<sequence length="177" mass="20420">MKMYDHYEGTIQIGTTDIKDIPIKQLSEHISVLSQHSYIFSSSFVDHFRWVKSDVTQVEVESICKKVLLHDYIMSLPYGYNTIINSQMCKLSGGMSQRLAVARVLIRNSPIIIFDEIENSLDIESKEVYRKILQDLSKDHTIIVITHNHKSLFNFDAILKVKNGELFLDNISQTQKV</sequence>
<dbReference type="AlphaFoldDB" id="A0A5C1Q7X7"/>
<dbReference type="GO" id="GO:0005524">
    <property type="term" value="F:ATP binding"/>
    <property type="evidence" value="ECO:0007669"/>
    <property type="project" value="UniProtKB-KW"/>
</dbReference>
<keyword evidence="3" id="KW-1185">Reference proteome</keyword>
<dbReference type="Proteomes" id="UP000323824">
    <property type="component" value="Chromosome"/>
</dbReference>
<proteinExistence type="predicted"/>
<dbReference type="SUPFAM" id="SSF52540">
    <property type="entry name" value="P-loop containing nucleoside triphosphate hydrolases"/>
    <property type="match status" value="1"/>
</dbReference>
<dbReference type="PANTHER" id="PTHR43394">
    <property type="entry name" value="ATP-DEPENDENT PERMEASE MDL1, MITOCHONDRIAL"/>
    <property type="match status" value="1"/>
</dbReference>
<organism evidence="2 3">
    <name type="scientific">Thiospirochaeta perfilievii</name>
    <dbReference type="NCBI Taxonomy" id="252967"/>
    <lineage>
        <taxon>Bacteria</taxon>
        <taxon>Pseudomonadati</taxon>
        <taxon>Spirochaetota</taxon>
        <taxon>Spirochaetia</taxon>
        <taxon>Spirochaetales</taxon>
        <taxon>Spirochaetaceae</taxon>
        <taxon>Thiospirochaeta</taxon>
    </lineage>
</organism>
<dbReference type="GO" id="GO:0015421">
    <property type="term" value="F:ABC-type oligopeptide transporter activity"/>
    <property type="evidence" value="ECO:0007669"/>
    <property type="project" value="TreeGrafter"/>
</dbReference>
<gene>
    <name evidence="2" type="ORF">EW093_05320</name>
</gene>
<dbReference type="PANTHER" id="PTHR43394:SF1">
    <property type="entry name" value="ATP-BINDING CASSETTE SUB-FAMILY B MEMBER 10, MITOCHONDRIAL"/>
    <property type="match status" value="1"/>
</dbReference>